<dbReference type="Proteomes" id="UP000708208">
    <property type="component" value="Unassembled WGS sequence"/>
</dbReference>
<accession>A0A8J2PCG6</accession>
<organism evidence="1 2">
    <name type="scientific">Allacma fusca</name>
    <dbReference type="NCBI Taxonomy" id="39272"/>
    <lineage>
        <taxon>Eukaryota</taxon>
        <taxon>Metazoa</taxon>
        <taxon>Ecdysozoa</taxon>
        <taxon>Arthropoda</taxon>
        <taxon>Hexapoda</taxon>
        <taxon>Collembola</taxon>
        <taxon>Symphypleona</taxon>
        <taxon>Sminthuridae</taxon>
        <taxon>Allacma</taxon>
    </lineage>
</organism>
<protein>
    <submittedName>
        <fullName evidence="1">Uncharacterized protein</fullName>
    </submittedName>
</protein>
<dbReference type="EMBL" id="CAJVCH010363337">
    <property type="protein sequence ID" value="CAG7816193.1"/>
    <property type="molecule type" value="Genomic_DNA"/>
</dbReference>
<keyword evidence="2" id="KW-1185">Reference proteome</keyword>
<proteinExistence type="predicted"/>
<comment type="caution">
    <text evidence="1">The sequence shown here is derived from an EMBL/GenBank/DDBJ whole genome shotgun (WGS) entry which is preliminary data.</text>
</comment>
<sequence>YNIQVDDGIAPPEELR</sequence>
<feature type="non-terminal residue" evidence="1">
    <location>
        <position position="16"/>
    </location>
</feature>
<dbReference type="AlphaFoldDB" id="A0A8J2PCG6"/>
<evidence type="ECO:0000313" key="1">
    <source>
        <dbReference type="EMBL" id="CAG7816193.1"/>
    </source>
</evidence>
<name>A0A8J2PCG6_9HEXA</name>
<gene>
    <name evidence="1" type="ORF">AFUS01_LOCUS26823</name>
</gene>
<evidence type="ECO:0000313" key="2">
    <source>
        <dbReference type="Proteomes" id="UP000708208"/>
    </source>
</evidence>
<reference evidence="1" key="1">
    <citation type="submission" date="2021-06" db="EMBL/GenBank/DDBJ databases">
        <authorList>
            <person name="Hodson N. C."/>
            <person name="Mongue J. A."/>
            <person name="Jaron S. K."/>
        </authorList>
    </citation>
    <scope>NUCLEOTIDE SEQUENCE</scope>
</reference>
<feature type="non-terminal residue" evidence="1">
    <location>
        <position position="1"/>
    </location>
</feature>